<feature type="signal peptide" evidence="3">
    <location>
        <begin position="1"/>
        <end position="17"/>
    </location>
</feature>
<dbReference type="InterPro" id="IPR036890">
    <property type="entry name" value="HATPase_C_sf"/>
</dbReference>
<keyword evidence="2" id="KW-0472">Membrane</keyword>
<reference evidence="5 6" key="1">
    <citation type="journal article" date="2015" name="Int. J. Syst. Evol. Microbiol.">
        <title>Flavisolibacter ginsenosidimutans sp. nov., with ginsenoside-converting activity isolated from soil used for cultivating ginseng.</title>
        <authorList>
            <person name="Zhao Y."/>
            <person name="Liu Q."/>
            <person name="Kang M.S."/>
            <person name="Jin F."/>
            <person name="Yu H."/>
            <person name="Im W.T."/>
        </authorList>
    </citation>
    <scope>NUCLEOTIDE SEQUENCE [LARGE SCALE GENOMIC DNA]</scope>
    <source>
        <strain evidence="5 6">Gsoil 636</strain>
    </source>
</reference>
<proteinExistence type="predicted"/>
<dbReference type="InterPro" id="IPR003594">
    <property type="entry name" value="HATPase_dom"/>
</dbReference>
<dbReference type="EMBL" id="CP042433">
    <property type="protein sequence ID" value="QEC55556.1"/>
    <property type="molecule type" value="Genomic_DNA"/>
</dbReference>
<dbReference type="InterPro" id="IPR013783">
    <property type="entry name" value="Ig-like_fold"/>
</dbReference>
<dbReference type="InterPro" id="IPR005467">
    <property type="entry name" value="His_kinase_dom"/>
</dbReference>
<evidence type="ECO:0000313" key="5">
    <source>
        <dbReference type="EMBL" id="QEC55556.1"/>
    </source>
</evidence>
<dbReference type="KEGG" id="fgg:FSB75_06465"/>
<dbReference type="Proteomes" id="UP000321204">
    <property type="component" value="Chromosome"/>
</dbReference>
<dbReference type="Pfam" id="PF02518">
    <property type="entry name" value="HATPase_c"/>
    <property type="match status" value="1"/>
</dbReference>
<evidence type="ECO:0000313" key="6">
    <source>
        <dbReference type="Proteomes" id="UP000321204"/>
    </source>
</evidence>
<dbReference type="GO" id="GO:0016020">
    <property type="term" value="C:membrane"/>
    <property type="evidence" value="ECO:0007669"/>
    <property type="project" value="InterPro"/>
</dbReference>
<feature type="transmembrane region" description="Helical" evidence="2">
    <location>
        <begin position="793"/>
        <end position="810"/>
    </location>
</feature>
<evidence type="ECO:0000256" key="3">
    <source>
        <dbReference type="SAM" id="SignalP"/>
    </source>
</evidence>
<dbReference type="PANTHER" id="PTHR43547:SF2">
    <property type="entry name" value="HYBRID SIGNAL TRANSDUCTION HISTIDINE KINASE C"/>
    <property type="match status" value="1"/>
</dbReference>
<evidence type="ECO:0000259" key="4">
    <source>
        <dbReference type="PROSITE" id="PS50109"/>
    </source>
</evidence>
<dbReference type="SUPFAM" id="SSF63829">
    <property type="entry name" value="Calcium-dependent phosphotriesterase"/>
    <property type="match status" value="3"/>
</dbReference>
<dbReference type="GO" id="GO:0046983">
    <property type="term" value="F:protein dimerization activity"/>
    <property type="evidence" value="ECO:0007669"/>
    <property type="project" value="InterPro"/>
</dbReference>
<dbReference type="GO" id="GO:0000155">
    <property type="term" value="F:phosphorelay sensor kinase activity"/>
    <property type="evidence" value="ECO:0007669"/>
    <property type="project" value="InterPro"/>
</dbReference>
<dbReference type="InterPro" id="IPR011110">
    <property type="entry name" value="Reg_prop"/>
</dbReference>
<dbReference type="Pfam" id="PF07494">
    <property type="entry name" value="Reg_prop"/>
    <property type="match status" value="3"/>
</dbReference>
<dbReference type="Pfam" id="PF07495">
    <property type="entry name" value="Y_Y_Y"/>
    <property type="match status" value="1"/>
</dbReference>
<dbReference type="PROSITE" id="PS50109">
    <property type="entry name" value="HIS_KIN"/>
    <property type="match status" value="1"/>
</dbReference>
<name>A0A5B8UGV3_9BACT</name>
<keyword evidence="1" id="KW-0597">Phosphoprotein</keyword>
<keyword evidence="2" id="KW-1133">Transmembrane helix</keyword>
<sequence length="1022" mass="115914">MRFACFLLFWCSGWALQAQQGFTFTRFTTDDGAGLSSNVVYSLYQDEKGFLWVGTANGLQRFDGSKFVHFGVGGNEAMPFNAVTQIIPFSGGKLLLNFGNLHEIGVFDPAHFSYKKLAVQTVRPLPAKTDFILWKDAYGEIYLNVSRYGVLHFKAAENAFVDDHSFPFPTGYFPTLNGVYDDAVKGQVWFACAEKGLCVYDRKSRQMWYRGYNPQHLPLLMNEEVQDRPTEFFIDRQRRFWIFAWPVKTPKGQIKFCLDSSGRNYLQKDTIGLTGMSIGYAEYRSFLDAKRSGLWIYGLNVFYNWDANEGRFHYTKSTAGNGINSIQYNAVHQLIEDRDGNIWVATDRGLYFTSYGSGTYSVVNYLFDNSKEQNNINDVLELPDGELWFASWGKGVLALDSSFKEKPIPVYQKPPPANWPDLQKSSVKLAWNLFYEKRTGDVWIGCNHGVLLKYNPVKKTTQYLLPPACGMSTIRYITEDKVGNVWLGTQSGRLVKWDGRAFTVVQEIGTIIYKIFTDRQGELWLATEGKGLFEVEPQSGRIVRQFTKETAPHLYGNSGSDIEQLNDSIIVFGAGALNFINKNSGTVTLLRFEDGLPSNSVRRLRMDGDGFLWIVTANGLSRYNPYNNRITTYGRKDGITLAEQTADADYRTQKGYIVFTGGDALMMFKPSLFVTSSEPPDAVITDFKIFNQFIPVDSLTQLPHIKLSPDQTSFSIYFSSLSYQQRDRLTYYFKMEGIDKDWQAADGVYFHNYSLLPPGRYTFKVYAVNVEGVRSKGTTELHIVVKPPFYRSMWFMAALIFLLILIVYFLHRERVNRLLAVEKIRNRVARDLHDDMGSTLSTINILSAMAKSKMTTDPVKTAGYISKISDNSQRMMEAMDDIVWSIKPSNDTMQRVTARMREFATGVLEAKDISLQFVVEDEVFNVKLNMEARRDFFLIFKEALNNAAKYSKATSVKVNVAVQNKQLMFTIKDNGTGFDVAKADSGNGLGNMKKRADGVHGRLRIRSADGEGTEVKLSVPVM</sequence>
<dbReference type="SMART" id="SM00387">
    <property type="entry name" value="HATPase_c"/>
    <property type="match status" value="1"/>
</dbReference>
<dbReference type="AlphaFoldDB" id="A0A5B8UGV3"/>
<dbReference type="RefSeq" id="WP_146784482.1">
    <property type="nucleotide sequence ID" value="NZ_BAABIO010000002.1"/>
</dbReference>
<dbReference type="CDD" id="cd16917">
    <property type="entry name" value="HATPase_UhpB-NarQ-NarX-like"/>
    <property type="match status" value="1"/>
</dbReference>
<dbReference type="OrthoDB" id="9778366at2"/>
<accession>A0A5B8UGV3</accession>
<dbReference type="Gene3D" id="1.20.5.1930">
    <property type="match status" value="1"/>
</dbReference>
<dbReference type="InterPro" id="IPR011123">
    <property type="entry name" value="Y_Y_Y"/>
</dbReference>
<dbReference type="InterPro" id="IPR015943">
    <property type="entry name" value="WD40/YVTN_repeat-like_dom_sf"/>
</dbReference>
<dbReference type="PANTHER" id="PTHR43547">
    <property type="entry name" value="TWO-COMPONENT HISTIDINE KINASE"/>
    <property type="match status" value="1"/>
</dbReference>
<dbReference type="Gene3D" id="3.30.565.10">
    <property type="entry name" value="Histidine kinase-like ATPase, C-terminal domain"/>
    <property type="match status" value="1"/>
</dbReference>
<evidence type="ECO:0000256" key="2">
    <source>
        <dbReference type="SAM" id="Phobius"/>
    </source>
</evidence>
<dbReference type="SUPFAM" id="SSF55874">
    <property type="entry name" value="ATPase domain of HSP90 chaperone/DNA topoisomerase II/histidine kinase"/>
    <property type="match status" value="1"/>
</dbReference>
<organism evidence="5 6">
    <name type="scientific">Flavisolibacter ginsenosidimutans</name>
    <dbReference type="NCBI Taxonomy" id="661481"/>
    <lineage>
        <taxon>Bacteria</taxon>
        <taxon>Pseudomonadati</taxon>
        <taxon>Bacteroidota</taxon>
        <taxon>Chitinophagia</taxon>
        <taxon>Chitinophagales</taxon>
        <taxon>Chitinophagaceae</taxon>
        <taxon>Flavisolibacter</taxon>
    </lineage>
</organism>
<gene>
    <name evidence="5" type="ORF">FSB75_06465</name>
</gene>
<dbReference type="Gene3D" id="2.130.10.10">
    <property type="entry name" value="YVTN repeat-like/Quinoprotein amine dehydrogenase"/>
    <property type="match status" value="2"/>
</dbReference>
<feature type="chain" id="PRO_5022796224" description="Histidine kinase domain-containing protein" evidence="3">
    <location>
        <begin position="18"/>
        <end position="1022"/>
    </location>
</feature>
<keyword evidence="6" id="KW-1185">Reference proteome</keyword>
<dbReference type="Pfam" id="PF07730">
    <property type="entry name" value="HisKA_3"/>
    <property type="match status" value="1"/>
</dbReference>
<keyword evidence="2" id="KW-0812">Transmembrane</keyword>
<keyword evidence="3" id="KW-0732">Signal</keyword>
<feature type="domain" description="Histidine kinase" evidence="4">
    <location>
        <begin position="827"/>
        <end position="1022"/>
    </location>
</feature>
<dbReference type="Gene3D" id="2.60.40.10">
    <property type="entry name" value="Immunoglobulins"/>
    <property type="match status" value="1"/>
</dbReference>
<protein>
    <recommendedName>
        <fullName evidence="4">Histidine kinase domain-containing protein</fullName>
    </recommendedName>
</protein>
<dbReference type="InterPro" id="IPR011712">
    <property type="entry name" value="Sig_transdc_His_kin_sub3_dim/P"/>
</dbReference>
<evidence type="ECO:0000256" key="1">
    <source>
        <dbReference type="ARBA" id="ARBA00022553"/>
    </source>
</evidence>